<organism evidence="2 3">
    <name type="scientific">Brassica cretica</name>
    <name type="common">Mustard</name>
    <dbReference type="NCBI Taxonomy" id="69181"/>
    <lineage>
        <taxon>Eukaryota</taxon>
        <taxon>Viridiplantae</taxon>
        <taxon>Streptophyta</taxon>
        <taxon>Embryophyta</taxon>
        <taxon>Tracheophyta</taxon>
        <taxon>Spermatophyta</taxon>
        <taxon>Magnoliopsida</taxon>
        <taxon>eudicotyledons</taxon>
        <taxon>Gunneridae</taxon>
        <taxon>Pentapetalae</taxon>
        <taxon>rosids</taxon>
        <taxon>malvids</taxon>
        <taxon>Brassicales</taxon>
        <taxon>Brassicaceae</taxon>
        <taxon>Brassiceae</taxon>
        <taxon>Brassica</taxon>
    </lineage>
</organism>
<feature type="compositionally biased region" description="Basic residues" evidence="1">
    <location>
        <begin position="106"/>
        <end position="118"/>
    </location>
</feature>
<proteinExistence type="predicted"/>
<comment type="caution">
    <text evidence="2">The sequence shown here is derived from an EMBL/GenBank/DDBJ whole genome shotgun (WGS) entry which is preliminary data.</text>
</comment>
<sequence length="198" mass="21943">MVHGELAALAVRADPWHDRAHRRADRQHGRARWASWLVSQPSSPASRLATRPCSLGELARVAAELADNKPSASDDSQSSESIDAKPSASVDTLRLSEQPETEKSKSRGRTKNTKKKKKRTEDADSLSVVPLQCQEGSLEYRVCCRGCPEPFTKVRVLCDPELREKGEVSARAFINCINKMRKRDTATCFGASFHPDPD</sequence>
<evidence type="ECO:0000313" key="3">
    <source>
        <dbReference type="Proteomes" id="UP000266723"/>
    </source>
</evidence>
<feature type="region of interest" description="Disordered" evidence="1">
    <location>
        <begin position="11"/>
        <end position="31"/>
    </location>
</feature>
<feature type="compositionally biased region" description="Low complexity" evidence="1">
    <location>
        <begin position="71"/>
        <end position="81"/>
    </location>
</feature>
<feature type="compositionally biased region" description="Basic residues" evidence="1">
    <location>
        <begin position="19"/>
        <end position="31"/>
    </location>
</feature>
<evidence type="ECO:0000256" key="1">
    <source>
        <dbReference type="SAM" id="MobiDB-lite"/>
    </source>
</evidence>
<accession>A0ABQ7EQD2</accession>
<reference evidence="2 3" key="1">
    <citation type="journal article" date="2020" name="BMC Genomics">
        <title>Intraspecific diversification of the crop wild relative Brassica cretica Lam. using demographic model selection.</title>
        <authorList>
            <person name="Kioukis A."/>
            <person name="Michalopoulou V.A."/>
            <person name="Briers L."/>
            <person name="Pirintsos S."/>
            <person name="Studholme D.J."/>
            <person name="Pavlidis P."/>
            <person name="Sarris P.F."/>
        </authorList>
    </citation>
    <scope>NUCLEOTIDE SEQUENCE [LARGE SCALE GENOMIC DNA]</scope>
    <source>
        <strain evidence="3">cv. PFS-1207/04</strain>
    </source>
</reference>
<protein>
    <submittedName>
        <fullName evidence="2">Uncharacterized protein</fullName>
    </submittedName>
</protein>
<gene>
    <name evidence="2" type="ORF">DY000_02047923</name>
</gene>
<keyword evidence="3" id="KW-1185">Reference proteome</keyword>
<name>A0ABQ7EQD2_BRACR</name>
<evidence type="ECO:0000313" key="2">
    <source>
        <dbReference type="EMBL" id="KAF3605754.1"/>
    </source>
</evidence>
<dbReference type="Proteomes" id="UP000266723">
    <property type="component" value="Unassembled WGS sequence"/>
</dbReference>
<dbReference type="EMBL" id="QGKV02000297">
    <property type="protein sequence ID" value="KAF3605754.1"/>
    <property type="molecule type" value="Genomic_DNA"/>
</dbReference>
<feature type="region of interest" description="Disordered" evidence="1">
    <location>
        <begin position="66"/>
        <end position="126"/>
    </location>
</feature>